<evidence type="ECO:0000313" key="3">
    <source>
        <dbReference type="EMBL" id="RHW74061.1"/>
    </source>
</evidence>
<dbReference type="SMART" id="SM01026">
    <property type="entry name" value="Beach"/>
    <property type="match status" value="1"/>
</dbReference>
<dbReference type="Gene3D" id="1.10.1540.10">
    <property type="entry name" value="BEACH domain"/>
    <property type="match status" value="1"/>
</dbReference>
<dbReference type="InterPro" id="IPR036372">
    <property type="entry name" value="BEACH_dom_sf"/>
</dbReference>
<reference evidence="3 4" key="1">
    <citation type="submission" date="2018-09" db="EMBL/GenBank/DDBJ databases">
        <title>whole genome sequence of T. equiperdum IVM-t1 strain.</title>
        <authorList>
            <person name="Suganuma K."/>
        </authorList>
    </citation>
    <scope>NUCLEOTIDE SEQUENCE [LARGE SCALE GENOMIC DNA]</scope>
    <source>
        <strain evidence="3 4">IVM-t1</strain>
    </source>
</reference>
<dbReference type="SUPFAM" id="SSF50978">
    <property type="entry name" value="WD40 repeat-like"/>
    <property type="match status" value="1"/>
</dbReference>
<evidence type="ECO:0000259" key="2">
    <source>
        <dbReference type="PROSITE" id="PS50197"/>
    </source>
</evidence>
<keyword evidence="3" id="KW-0969">Cilium</keyword>
<dbReference type="Proteomes" id="UP000266743">
    <property type="component" value="Chromosome 2"/>
</dbReference>
<comment type="caution">
    <text evidence="3">The sequence shown here is derived from an EMBL/GenBank/DDBJ whole genome shotgun (WGS) entry which is preliminary data.</text>
</comment>
<dbReference type="Gene3D" id="2.130.10.10">
    <property type="entry name" value="YVTN repeat-like/Quinoprotein amine dehydrogenase"/>
    <property type="match status" value="1"/>
</dbReference>
<dbReference type="EMBL" id="QSBY01000002">
    <property type="protein sequence ID" value="RHW74061.1"/>
    <property type="molecule type" value="Genomic_DNA"/>
</dbReference>
<dbReference type="SUPFAM" id="SSF81837">
    <property type="entry name" value="BEACH domain"/>
    <property type="match status" value="1"/>
</dbReference>
<evidence type="ECO:0000313" key="4">
    <source>
        <dbReference type="Proteomes" id="UP000266743"/>
    </source>
</evidence>
<feature type="region of interest" description="Disordered" evidence="1">
    <location>
        <begin position="2657"/>
        <end position="2689"/>
    </location>
</feature>
<feature type="region of interest" description="Disordered" evidence="1">
    <location>
        <begin position="2161"/>
        <end position="2180"/>
    </location>
</feature>
<accession>A0A3L6LEH9</accession>
<feature type="compositionally biased region" description="Polar residues" evidence="1">
    <location>
        <begin position="1928"/>
        <end position="1943"/>
    </location>
</feature>
<dbReference type="InterPro" id="IPR000409">
    <property type="entry name" value="BEACH_dom"/>
</dbReference>
<keyword evidence="3" id="KW-0966">Cell projection</keyword>
<protein>
    <submittedName>
        <fullName evidence="3">Paraflagellar rod component</fullName>
    </submittedName>
</protein>
<dbReference type="InterPro" id="IPR050865">
    <property type="entry name" value="BEACH_Domain"/>
</dbReference>
<dbReference type="InterPro" id="IPR036322">
    <property type="entry name" value="WD40_repeat_dom_sf"/>
</dbReference>
<feature type="domain" description="BEACH" evidence="2">
    <location>
        <begin position="2812"/>
        <end position="3117"/>
    </location>
</feature>
<keyword evidence="3" id="KW-0282">Flagellum</keyword>
<evidence type="ECO:0000256" key="1">
    <source>
        <dbReference type="SAM" id="MobiDB-lite"/>
    </source>
</evidence>
<dbReference type="Pfam" id="PF02138">
    <property type="entry name" value="Beach"/>
    <property type="match status" value="1"/>
</dbReference>
<dbReference type="CDD" id="cd06071">
    <property type="entry name" value="Beach"/>
    <property type="match status" value="1"/>
</dbReference>
<name>A0A3L6LEH9_9TRYP</name>
<feature type="region of interest" description="Disordered" evidence="1">
    <location>
        <begin position="2706"/>
        <end position="2726"/>
    </location>
</feature>
<feature type="region of interest" description="Disordered" evidence="1">
    <location>
        <begin position="686"/>
        <end position="708"/>
    </location>
</feature>
<feature type="compositionally biased region" description="Basic and acidic residues" evidence="1">
    <location>
        <begin position="27"/>
        <end position="42"/>
    </location>
</feature>
<gene>
    <name evidence="3" type="primary">PFC10</name>
    <name evidence="3" type="ORF">DPX39_020013200</name>
</gene>
<proteinExistence type="predicted"/>
<dbReference type="PROSITE" id="PS50197">
    <property type="entry name" value="BEACH"/>
    <property type="match status" value="1"/>
</dbReference>
<sequence length="3590" mass="395475">MDNGCDVDLSTAQKFFKSAASVLEVADSRRREQEMKSSHDKTSSSGTVSSAAGISMEERNGWKEAATLLWRIMRENKLQLLSQVSGDACCLLYRLCEGLLNYASQRLTNDGNSSSSVTLLERVTSLGNDHVLSFIGAFCTPSRCTKLMNGDSDAGNDLCIHMHDILINQQHFRWMTAVFQDFCSAAQRAYAKQTGLASSLVCTVREILGILEECSMTSADCARALMHTEPKPLVVNLIHGLRIRIAHNSLIRPHVYDDKPLQDDNGMLTSSVSIAPTDPSLALPVIFQNTESLERLGKGELVDLLTRGRGNVYDELNRKALEVALIVVEMAAGYESPTVITALCLIIELSARSLMPERKDGLPVNAPPEVRIAMYENVISAWRGLCKLLHSTKGCSSYTTLGARRDAFLRHQLKHDMAGSLKQLLENCAELLSADPTLFRVVTLQCTPSVFWAKSYGDACDDSLGGLLGNSGAEESSQNSQLGSELDSTWWYNNKPFITITSSITQVLKGALETAIMSTSLTEHIVESLIQITMRSKDAFVAVEGHYVVQCILSLSLKCVRRSQSTCTPMEAEERLVLLTLLHRVTAALLHLYGKLRVQPRPCDVADIIELPPLLLKHLDTMESNEERELSRRLMSQATALWYTVLALNVDEANIKRSQEVLPELLRNILDDGETSIIQQTLVREHRSGADDGGVSASSSGKDELVSLSGNQQLEESDDIVVHLRGVLALLLQRNPRFLSARELEMLLNLVSAKGELLTRLGSASLSCSLSHSEVYVVLEELIRGASPALLLDLLSFLSSHLTSDGLAAAAKYERQVWLFKFNCVDAVIVVMERVLKISNQLKQFKQLIRQLFCFLSVAEPVYGLGAHLSNTNLAQVFSSSLASIKSVEHIVFIVQAVLDAAMSTYDSAGNASSKLNTYGQLSLPHPNCCLRKPVFMELLPPLLRHMHVHASELENDVLRAVRDVLRATAVVRCDALLDWAIEMGHASLVPYLELDATSAEQRLPLVSSGDAEDLKAFWTPILSNASERSEMRFSWSGGVVITVGEWPKKGFSMASCFRFEEIYPRVNIFQFVGIDGTLRSPTCVFLLGGESVHIEYAGKTVQLSEPGMLKGLAPREWVHFHIVMSVAHTVSVYFNAVKIGTCSLPYFHSGSQALIHIGLVNTVVPNALYSIGNISLWEEELITPQVEAHLAGRSHEAGVCKLLPCEVPREISGSRSVSPVGDCVAHFSPCEVDDGQVLLNTLFRSAEGCSMITAKAIGGCVQPPRCWIDYKSFFSNRGGLMHLLRWIGKSKDSAELERNTSLLCTTLRCTANASATDFRTYAMLHYYLRRSAHLITPVVCDSLVHLATAEVRAGNEFHPFIINRLVFDHLLGDMELLAAMPLESAMHVTERVGKMFDVFSCRFADHNVQYIRPFRFVDGILNSLSYSRLSLPFTVLNRVISNLKHIIIACGFETNLVSSFMTAAAVLTPAEVDAQSKQKQRLKLPRARFTQIQASHKTAYNVSLAILRCLIECSRVSDAFLSVFSRLVDLNWFVVCVSRFAETTCVVYATHLFLGALRLNEELRAEVMQHPATVATALEPHSFSEDLLLLLLGHSVGADGFLDLLHSSKSLHLQLDSALGSSLHDSDTAITPIFFRLLMLHLSASLTRPLLFRPGPISQVGGRRLLRSFRLFKYLHLAVVCSRLMLGIYVKRLSHRPTGAVPDACSSLWWNPTLSRDSSNTHLPEAAGSASEHWAQAKDSSLPVVTRSLWHRPSFIVVGIATYIWRRVQRSRYARLLRNDIPFLLIDGGGARGRAQKEEMCGTLFILKTLLQISMQPNAFALMTRSPFQVATLAFFGSFLRKEDVMAKSGELASAMHDFGCREIMRLRGAVETSALQKQEVDTDGKKGSAADSIFGILDLKTPLYADSEDNAYEDDAYEESVEGDDCQTQNGKCCRSSSSMESGIRKVPPTPQENVLSGIGEVENVALPCHMSPSLPLTNLPELSESTHTHDDVPQSGTVVSTLERSDAALPTLISDPFESVRSLDIRKTRFSPFARGFAGFEERDGCELEEEEGNEDLLLAETIGSVVRPDVLQSHSLASLLEPAVDILSNIVASSLQAMPARTAPANPYSYGACGYLLFQLILITGTMANEEEGASVLINFFMHQVLELVATRKSPKTQSALQLPPETGGRMKSSLPLSRSTESLADNGQRVDECAASVPVENEMNGGIAYAGIISNIFAFNVCAFNDLLVDLLSFHVVELSTIAPYFVRLLLYARVSWNLSDLLEIRLQIVKICVAAINRKPVSEMSLEEMGLIHTMLTHVLDSPWPMKPLMACLIGSLMRVYDDPSSKDTMNPDSRKRKEVITLCLRRIALVYQGSKDLKKAVTVNSLASRVSIYEGFVSALLSQDETNAIVAFDVYISSNTSKLKAVMSGRLKMKVELAVNHFLKKRSFYVNQMRLFNESYNSTAKLSNGYSVAVLVQAYNGRFSSRVGSIARLQPAQLHWLAVPRSSLSRGDSHLSEAFRIDSRHKRSTILTASTFFANAESDDMKGVSAEDHITILNTSSCEPQVCHISALIPPVAVRCRPYVDCGSVPFIDPRCKVTSSAAVLLQNLLEPNEVLRYISNGFRVNGIHVAPCLILVTNVAVKVFCFSRITEKGDVFLYDYEGNGGNNLGGDCDEETDEVNASSRGGEGGVQKGQKQRSHNTTRGFAVSMTNKLQRFLTDGGTKGRRRREHEEHEDGTKVAQSVRQATGHPCKSLYWCYPVRNIRSIRVGLYMHQDTAIFLDVMYSDGLMLSLVDPRQSMNTRARDEFLEVLQEVIGTQRCTIHDHGKRISNMRNMLAGWGGRSVSTFEYLFFLNRAAGRTILDYNQYPIFPWVIADYRSSTLDLGSDSTYRDLSRPMGAQTKERRRSVEDLYQQMTEVAQQLGDGGVAAMELTQPFHHGTHYSTSGGVLYYLIRMEPFTTFARIFQGGDFDVASRLFDTIDGSFQSCVNGPADCKELTPEFFLDGSFLVNMNRCNFGTKSDGTAVDDVKLPPWAKDSAQVFTAVMRYILESDRVAHSIHHWIDLVFGVCRRGKLAVDCHNVFQRMTYGEEVVKALKESQNSRDIDVIVAEVDNFGQTPMQLFQEHHPPQSDLRLLVSGSSESNPTASLSSGIFTVVSTSSTAKKGDHRYKNSTNTAGSNSSFACNNSIASTSSFASRTVTSKLHGARDPSPKVHLMMEFVAAGRQSRFTLKDLTPGSLMTLPVAAVAFCNTQREPVVGFATTRSGEIACCYRYLIPVDDEDYLICFDLGADTMIYIDLKGGDLLSTMRYSTLLEPSANISCTCVCCRETLVAVGSTTGTIYCLRPSMDSGVLTLSSTLCHHMHAIAGLTIDTKYGRMVSFTVSGNDAPIVWCVQQERVVMLHRLNVVHALGHLFVDEDDSRVVASVIDPLTSNTIVVTRRHLLIFDSNGDRYGVGSLSATEGTKTPMQGNGKLHGAVHSFDGSCTAAITAVTPYNTLEWAYGTQLLLTGHEDGSISLWRAVRLPPDGVTHGNIVSVTHHAVVVDGSCQANLGSVTAMQQQQWGEPAFLIGYGSGKVKALSFATPMGEKLSRKSVDARTDRIG</sequence>
<dbReference type="PANTHER" id="PTHR13743:SF112">
    <property type="entry name" value="BEACH DOMAIN-CONTAINING PROTEIN"/>
    <property type="match status" value="1"/>
</dbReference>
<dbReference type="InterPro" id="IPR015943">
    <property type="entry name" value="WD40/YVTN_repeat-like_dom_sf"/>
</dbReference>
<feature type="region of interest" description="Disordered" evidence="1">
    <location>
        <begin position="27"/>
        <end position="51"/>
    </location>
</feature>
<feature type="region of interest" description="Disordered" evidence="1">
    <location>
        <begin position="1922"/>
        <end position="1955"/>
    </location>
</feature>
<organism evidence="3 4">
    <name type="scientific">Trypanosoma brucei equiperdum</name>
    <dbReference type="NCBI Taxonomy" id="630700"/>
    <lineage>
        <taxon>Eukaryota</taxon>
        <taxon>Discoba</taxon>
        <taxon>Euglenozoa</taxon>
        <taxon>Kinetoplastea</taxon>
        <taxon>Metakinetoplastina</taxon>
        <taxon>Trypanosomatida</taxon>
        <taxon>Trypanosomatidae</taxon>
        <taxon>Trypanosoma</taxon>
    </lineage>
</organism>
<dbReference type="PANTHER" id="PTHR13743">
    <property type="entry name" value="BEIGE/BEACH-RELATED"/>
    <property type="match status" value="1"/>
</dbReference>